<gene>
    <name evidence="6" type="ORF">L798_08647</name>
</gene>
<dbReference type="OrthoDB" id="29646at2759"/>
<comment type="subunit">
    <text evidence="2">Heterohexamer of two PFD-alpha type and four PFD-beta type subunits.</text>
</comment>
<dbReference type="InParanoid" id="A0A067RDL0"/>
<dbReference type="EMBL" id="KK852771">
    <property type="protein sequence ID" value="KDR16904.1"/>
    <property type="molecule type" value="Genomic_DNA"/>
</dbReference>
<evidence type="ECO:0000256" key="5">
    <source>
        <dbReference type="SAM" id="MobiDB-lite"/>
    </source>
</evidence>
<evidence type="ECO:0000256" key="2">
    <source>
        <dbReference type="ARBA" id="ARBA00011695"/>
    </source>
</evidence>
<reference evidence="6 7" key="1">
    <citation type="journal article" date="2014" name="Nat. Commun.">
        <title>Molecular traces of alternative social organization in a termite genome.</title>
        <authorList>
            <person name="Terrapon N."/>
            <person name="Li C."/>
            <person name="Robertson H.M."/>
            <person name="Ji L."/>
            <person name="Meng X."/>
            <person name="Booth W."/>
            <person name="Chen Z."/>
            <person name="Childers C.P."/>
            <person name="Glastad K.M."/>
            <person name="Gokhale K."/>
            <person name="Gowin J."/>
            <person name="Gronenberg W."/>
            <person name="Hermansen R.A."/>
            <person name="Hu H."/>
            <person name="Hunt B.G."/>
            <person name="Huylmans A.K."/>
            <person name="Khalil S.M."/>
            <person name="Mitchell R.D."/>
            <person name="Munoz-Torres M.C."/>
            <person name="Mustard J.A."/>
            <person name="Pan H."/>
            <person name="Reese J.T."/>
            <person name="Scharf M.E."/>
            <person name="Sun F."/>
            <person name="Vogel H."/>
            <person name="Xiao J."/>
            <person name="Yang W."/>
            <person name="Yang Z."/>
            <person name="Yang Z."/>
            <person name="Zhou J."/>
            <person name="Zhu J."/>
            <person name="Brent C.S."/>
            <person name="Elsik C.G."/>
            <person name="Goodisman M.A."/>
            <person name="Liberles D.A."/>
            <person name="Roe R.M."/>
            <person name="Vargo E.L."/>
            <person name="Vilcinskas A."/>
            <person name="Wang J."/>
            <person name="Bornberg-Bauer E."/>
            <person name="Korb J."/>
            <person name="Zhang G."/>
            <person name="Liebig J."/>
        </authorList>
    </citation>
    <scope>NUCLEOTIDE SEQUENCE [LARGE SCALE GENOMIC DNA]</scope>
    <source>
        <tissue evidence="6">Whole organism</tissue>
    </source>
</reference>
<name>A0A067RDL0_ZOONE</name>
<protein>
    <submittedName>
        <fullName evidence="6">Prefoldin subunit 2</fullName>
    </submittedName>
</protein>
<dbReference type="STRING" id="136037.A0A067RDL0"/>
<dbReference type="OMA" id="CFKMIGG"/>
<dbReference type="GO" id="GO:0016272">
    <property type="term" value="C:prefoldin complex"/>
    <property type="evidence" value="ECO:0007669"/>
    <property type="project" value="InterPro"/>
</dbReference>
<dbReference type="GO" id="GO:0006457">
    <property type="term" value="P:protein folding"/>
    <property type="evidence" value="ECO:0007669"/>
    <property type="project" value="InterPro"/>
</dbReference>
<dbReference type="FunFam" id="1.10.287.370:FF:000002">
    <property type="entry name" value="Prefoldin subunit 2"/>
    <property type="match status" value="1"/>
</dbReference>
<dbReference type="Gene3D" id="1.10.287.370">
    <property type="match status" value="1"/>
</dbReference>
<organism evidence="6 7">
    <name type="scientific">Zootermopsis nevadensis</name>
    <name type="common">Dampwood termite</name>
    <dbReference type="NCBI Taxonomy" id="136037"/>
    <lineage>
        <taxon>Eukaryota</taxon>
        <taxon>Metazoa</taxon>
        <taxon>Ecdysozoa</taxon>
        <taxon>Arthropoda</taxon>
        <taxon>Hexapoda</taxon>
        <taxon>Insecta</taxon>
        <taxon>Pterygota</taxon>
        <taxon>Neoptera</taxon>
        <taxon>Polyneoptera</taxon>
        <taxon>Dictyoptera</taxon>
        <taxon>Blattodea</taxon>
        <taxon>Blattoidea</taxon>
        <taxon>Termitoidae</taxon>
        <taxon>Termopsidae</taxon>
        <taxon>Zootermopsis</taxon>
    </lineage>
</organism>
<accession>A0A067RDL0</accession>
<dbReference type="Proteomes" id="UP000027135">
    <property type="component" value="Unassembled WGS sequence"/>
</dbReference>
<dbReference type="Pfam" id="PF01920">
    <property type="entry name" value="Prefoldin_2"/>
    <property type="match status" value="1"/>
</dbReference>
<dbReference type="GO" id="GO:0051082">
    <property type="term" value="F:unfolded protein binding"/>
    <property type="evidence" value="ECO:0007669"/>
    <property type="project" value="InterPro"/>
</dbReference>
<dbReference type="InterPro" id="IPR027235">
    <property type="entry name" value="PFD2"/>
</dbReference>
<evidence type="ECO:0000256" key="4">
    <source>
        <dbReference type="ARBA" id="ARBA00024667"/>
    </source>
</evidence>
<dbReference type="InterPro" id="IPR009053">
    <property type="entry name" value="Prefoldin"/>
</dbReference>
<dbReference type="CDD" id="cd23163">
    <property type="entry name" value="Prefoldin_2"/>
    <property type="match status" value="1"/>
</dbReference>
<dbReference type="SUPFAM" id="SSF46579">
    <property type="entry name" value="Prefoldin"/>
    <property type="match status" value="1"/>
</dbReference>
<evidence type="ECO:0000313" key="6">
    <source>
        <dbReference type="EMBL" id="KDR16904.1"/>
    </source>
</evidence>
<keyword evidence="7" id="KW-1185">Reference proteome</keyword>
<comment type="similarity">
    <text evidence="1">Belongs to the prefoldin subunit beta family.</text>
</comment>
<dbReference type="InterPro" id="IPR002777">
    <property type="entry name" value="PFD_beta-like"/>
</dbReference>
<proteinExistence type="inferred from homology"/>
<dbReference type="AlphaFoldDB" id="A0A067RDL0"/>
<evidence type="ECO:0000256" key="1">
    <source>
        <dbReference type="ARBA" id="ARBA00008045"/>
    </source>
</evidence>
<keyword evidence="3" id="KW-0143">Chaperone</keyword>
<evidence type="ECO:0000313" key="7">
    <source>
        <dbReference type="Proteomes" id="UP000027135"/>
    </source>
</evidence>
<evidence type="ECO:0000256" key="3">
    <source>
        <dbReference type="ARBA" id="ARBA00023186"/>
    </source>
</evidence>
<dbReference type="eggNOG" id="KOG4098">
    <property type="taxonomic scope" value="Eukaryota"/>
</dbReference>
<feature type="region of interest" description="Disordered" evidence="5">
    <location>
        <begin position="118"/>
        <end position="146"/>
    </location>
</feature>
<dbReference type="PANTHER" id="PTHR13303">
    <property type="entry name" value="PREFOLDIN SUBUNIT 2"/>
    <property type="match status" value="1"/>
</dbReference>
<sequence>MATDGMKSGSKGMTNENIFNNFQALRKEHLHIGNKISELELDLHEHKIVIDTLKEVDGDRKCFNMVGGVLCERTVKEVLPILISNQEQIAKCSKGLQGVLNKKSQELNDFKEKHNLKIRGQDDPSAPNADGDKKPHTGNVLVVNPM</sequence>
<dbReference type="FunCoup" id="A0A067RDL0">
    <property type="interactions" value="1271"/>
</dbReference>
<comment type="function">
    <text evidence="4">Binds specifically to cytosolic chaperonin (c-CPN) and transfers target proteins to it. Binds to nascent polypeptide chain and promotes folding in an environment in which there are many competing pathways for nonnative proteins.</text>
</comment>